<dbReference type="VEuPathDB" id="FungiDB:NECHADRAFT_97421"/>
<dbReference type="InParanoid" id="C7ZI21"/>
<dbReference type="eggNOG" id="KOG4169">
    <property type="taxonomic scope" value="Eukaryota"/>
</dbReference>
<comment type="similarity">
    <text evidence="1">Belongs to the NmrA-type oxidoreductase family.</text>
</comment>
<dbReference type="HOGENOM" id="CLU_007383_8_6_1"/>
<gene>
    <name evidence="4" type="ORF">NECHADRAFT_97421</name>
</gene>
<dbReference type="InterPro" id="IPR051164">
    <property type="entry name" value="NmrA-like_oxidored"/>
</dbReference>
<dbReference type="InterPro" id="IPR008030">
    <property type="entry name" value="NmrA-like"/>
</dbReference>
<evidence type="ECO:0000256" key="1">
    <source>
        <dbReference type="ARBA" id="ARBA00006328"/>
    </source>
</evidence>
<dbReference type="PANTHER" id="PTHR42748">
    <property type="entry name" value="NITROGEN METABOLITE REPRESSION PROTEIN NMRA FAMILY MEMBER"/>
    <property type="match status" value="1"/>
</dbReference>
<accession>C7ZI21</accession>
<evidence type="ECO:0000313" key="4">
    <source>
        <dbReference type="EMBL" id="EEU36390.1"/>
    </source>
</evidence>
<dbReference type="Gene3D" id="3.90.25.10">
    <property type="entry name" value="UDP-galactose 4-epimerase, domain 1"/>
    <property type="match status" value="1"/>
</dbReference>
<dbReference type="Gene3D" id="3.40.50.720">
    <property type="entry name" value="NAD(P)-binding Rossmann-like Domain"/>
    <property type="match status" value="1"/>
</dbReference>
<evidence type="ECO:0000256" key="2">
    <source>
        <dbReference type="ARBA" id="ARBA00022857"/>
    </source>
</evidence>
<dbReference type="PANTHER" id="PTHR42748:SF28">
    <property type="entry name" value="NMRA-LIKE DOMAIN-CONTAINING PROTEIN"/>
    <property type="match status" value="1"/>
</dbReference>
<dbReference type="CDD" id="cd05251">
    <property type="entry name" value="NmrA_like_SDR_a"/>
    <property type="match status" value="1"/>
</dbReference>
<dbReference type="GO" id="GO:0005634">
    <property type="term" value="C:nucleus"/>
    <property type="evidence" value="ECO:0007669"/>
    <property type="project" value="TreeGrafter"/>
</dbReference>
<dbReference type="GeneID" id="9669031"/>
<dbReference type="SUPFAM" id="SSF51735">
    <property type="entry name" value="NAD(P)-binding Rossmann-fold domains"/>
    <property type="match status" value="1"/>
</dbReference>
<dbReference type="Proteomes" id="UP000005206">
    <property type="component" value="Chromosome 11"/>
</dbReference>
<dbReference type="InterPro" id="IPR036291">
    <property type="entry name" value="NAD(P)-bd_dom_sf"/>
</dbReference>
<dbReference type="EMBL" id="GG698929">
    <property type="protein sequence ID" value="EEU36390.1"/>
    <property type="molecule type" value="Genomic_DNA"/>
</dbReference>
<dbReference type="OrthoDB" id="300709at2759"/>
<dbReference type="Pfam" id="PF05368">
    <property type="entry name" value="NmrA"/>
    <property type="match status" value="1"/>
</dbReference>
<keyword evidence="5" id="KW-1185">Reference proteome</keyword>
<evidence type="ECO:0000313" key="5">
    <source>
        <dbReference type="Proteomes" id="UP000005206"/>
    </source>
</evidence>
<organism evidence="4 5">
    <name type="scientific">Fusarium vanettenii (strain ATCC MYA-4622 / CBS 123669 / FGSC 9596 / NRRL 45880 / 77-13-4)</name>
    <name type="common">Fusarium solani subsp. pisi</name>
    <dbReference type="NCBI Taxonomy" id="660122"/>
    <lineage>
        <taxon>Eukaryota</taxon>
        <taxon>Fungi</taxon>
        <taxon>Dikarya</taxon>
        <taxon>Ascomycota</taxon>
        <taxon>Pezizomycotina</taxon>
        <taxon>Sordariomycetes</taxon>
        <taxon>Hypocreomycetidae</taxon>
        <taxon>Hypocreales</taxon>
        <taxon>Nectriaceae</taxon>
        <taxon>Fusarium</taxon>
        <taxon>Fusarium solani species complex</taxon>
        <taxon>Fusarium vanettenii</taxon>
    </lineage>
</organism>
<protein>
    <recommendedName>
        <fullName evidence="3">NmrA-like domain-containing protein</fullName>
    </recommendedName>
</protein>
<sequence>MSKLVSVIGATGIQGGSVVRALLDDNTYSVRAITRDKTSAAAQKLADSGAEVIEADLDDLSSLERAFAGSYAIFAATNFFESFPAISENEAIEKEAIQGINLANAAMATPTLQHFVWSTLPNAGRISNGRCHVPHYVGKNKIDDYIKSKTELFAKTTFLWVSYYASNMLYPFFKPFPVTTTDPRKYIQLLPVPSSTPMTLIGDATTNVGIFVRAILDQPEKSLPAKFVLGATDRMTTGDLLSLWAEVNGAEAEYVMAERKTYYKLWPGWAEVMDAALVYWGLVQERDYSGEDEILTAENLGVIGFQAYTNFDKVVAIRGREIQSNSILCDLVTQLLKGCSTKDRTLLGSRFNLSTPLSIW</sequence>
<name>C7ZI21_FUSV7</name>
<evidence type="ECO:0000259" key="3">
    <source>
        <dbReference type="Pfam" id="PF05368"/>
    </source>
</evidence>
<feature type="domain" description="NmrA-like" evidence="3">
    <location>
        <begin position="1"/>
        <end position="267"/>
    </location>
</feature>
<dbReference type="RefSeq" id="XP_003042103.1">
    <property type="nucleotide sequence ID" value="XM_003042057.1"/>
</dbReference>
<dbReference type="OMA" id="DYWAGFM"/>
<proteinExistence type="inferred from homology"/>
<reference evidence="4 5" key="1">
    <citation type="journal article" date="2009" name="PLoS Genet.">
        <title>The genome of Nectria haematococca: contribution of supernumerary chromosomes to gene expansion.</title>
        <authorList>
            <person name="Coleman J.J."/>
            <person name="Rounsley S.D."/>
            <person name="Rodriguez-Carres M."/>
            <person name="Kuo A."/>
            <person name="Wasmann C.C."/>
            <person name="Grimwood J."/>
            <person name="Schmutz J."/>
            <person name="Taga M."/>
            <person name="White G.J."/>
            <person name="Zhou S."/>
            <person name="Schwartz D.C."/>
            <person name="Freitag M."/>
            <person name="Ma L.J."/>
            <person name="Danchin E.G."/>
            <person name="Henrissat B."/>
            <person name="Coutinho P.M."/>
            <person name="Nelson D.R."/>
            <person name="Straney D."/>
            <person name="Napoli C.A."/>
            <person name="Barker B.M."/>
            <person name="Gribskov M."/>
            <person name="Rep M."/>
            <person name="Kroken S."/>
            <person name="Molnar I."/>
            <person name="Rensing C."/>
            <person name="Kennell J.C."/>
            <person name="Zamora J."/>
            <person name="Farman M.L."/>
            <person name="Selker E.U."/>
            <person name="Salamov A."/>
            <person name="Shapiro H."/>
            <person name="Pangilinan J."/>
            <person name="Lindquist E."/>
            <person name="Lamers C."/>
            <person name="Grigoriev I.V."/>
            <person name="Geiser D.M."/>
            <person name="Covert S.F."/>
            <person name="Temporini E."/>
            <person name="Vanetten H.D."/>
        </authorList>
    </citation>
    <scope>NUCLEOTIDE SEQUENCE [LARGE SCALE GENOMIC DNA]</scope>
    <source>
        <strain evidence="5">ATCC MYA-4622 / CBS 123669 / FGSC 9596 / NRRL 45880 / 77-13-4</strain>
    </source>
</reference>
<dbReference type="STRING" id="660122.C7ZI21"/>
<dbReference type="KEGG" id="nhe:NECHADRAFT_97421"/>
<keyword evidence="2" id="KW-0521">NADP</keyword>
<dbReference type="AlphaFoldDB" id="C7ZI21"/>